<accession>A0A7V4E384</accession>
<proteinExistence type="predicted"/>
<gene>
    <name evidence="2" type="ORF">ENU72_01600</name>
</gene>
<comment type="caution">
    <text evidence="2">The sequence shown here is derived from an EMBL/GenBank/DDBJ whole genome shotgun (WGS) entry which is preliminary data.</text>
</comment>
<evidence type="ECO:0000256" key="1">
    <source>
        <dbReference type="SAM" id="Coils"/>
    </source>
</evidence>
<protein>
    <submittedName>
        <fullName evidence="2">Uncharacterized protein</fullName>
    </submittedName>
</protein>
<keyword evidence="1" id="KW-0175">Coiled coil</keyword>
<dbReference type="AlphaFoldDB" id="A0A7V4E384"/>
<organism evidence="2">
    <name type="scientific">candidate division WOR-3 bacterium</name>
    <dbReference type="NCBI Taxonomy" id="2052148"/>
    <lineage>
        <taxon>Bacteria</taxon>
        <taxon>Bacteria division WOR-3</taxon>
    </lineage>
</organism>
<evidence type="ECO:0000313" key="2">
    <source>
        <dbReference type="EMBL" id="HGK53702.1"/>
    </source>
</evidence>
<reference evidence="2" key="1">
    <citation type="journal article" date="2020" name="mSystems">
        <title>Genome- and Community-Level Interaction Insights into Carbon Utilization and Element Cycling Functions of Hydrothermarchaeota in Hydrothermal Sediment.</title>
        <authorList>
            <person name="Zhou Z."/>
            <person name="Liu Y."/>
            <person name="Xu W."/>
            <person name="Pan J."/>
            <person name="Luo Z.H."/>
            <person name="Li M."/>
        </authorList>
    </citation>
    <scope>NUCLEOTIDE SEQUENCE [LARGE SCALE GENOMIC DNA]</scope>
    <source>
        <strain evidence="2">SpSt-695</strain>
    </source>
</reference>
<sequence>MENEVKNFDEVKDEITMPDEIAPFWRSPIKHPLNDLCFDIFKIENNRWKKIDLPVDPIIGKITPPLEEEEIVAIGGSGIYLFRPKSIKTGRYVGGSETHRLGIVKEEKTITKEENKKDTLIEFMQLMFERQMEMFNNILQNISEAIKELKSKKEEETKPQVVVPDMSEIFKSMSNMIMEIEKAKLGIETKKYELEKSLEMKKLELTSRLNELKTQVEGVPNYEKLKEEIEASIRKIQEEKPKSINWQEIIANILQSITDFFKNITPAVKSIQDFSKTISSVASLPQTLDKSKESKIDTSKINKDELIKKYLELYNLENKEGGEL</sequence>
<feature type="coiled-coil region" evidence="1">
    <location>
        <begin position="195"/>
        <end position="239"/>
    </location>
</feature>
<name>A0A7V4E384_UNCW3</name>
<dbReference type="EMBL" id="DTDP01000069">
    <property type="protein sequence ID" value="HGK53702.1"/>
    <property type="molecule type" value="Genomic_DNA"/>
</dbReference>